<reference evidence="4 5" key="1">
    <citation type="submission" date="2020-04" db="EMBL/GenBank/DDBJ databases">
        <title>Chromosome-level genome assembly of a cyprinid fish Onychostoma macrolepis by integration of Nanopore Sequencing, Bionano and Hi-C technology.</title>
        <authorList>
            <person name="Wang D."/>
        </authorList>
    </citation>
    <scope>NUCLEOTIDE SEQUENCE [LARGE SCALE GENOMIC DNA]</scope>
    <source>
        <strain evidence="4">SWU-2019</strain>
        <tissue evidence="4">Muscle</tissue>
    </source>
</reference>
<evidence type="ECO:0000256" key="2">
    <source>
        <dbReference type="SAM" id="Coils"/>
    </source>
</evidence>
<gene>
    <name evidence="4" type="ORF">G5714_021649</name>
</gene>
<dbReference type="GO" id="GO:0005737">
    <property type="term" value="C:cytoplasm"/>
    <property type="evidence" value="ECO:0007669"/>
    <property type="project" value="UniProtKB-ARBA"/>
</dbReference>
<dbReference type="InterPro" id="IPR052845">
    <property type="entry name" value="Axonemal_dynein_LC_domain"/>
</dbReference>
<evidence type="ECO:0008006" key="6">
    <source>
        <dbReference type="Google" id="ProtNLM"/>
    </source>
</evidence>
<evidence type="ECO:0000256" key="3">
    <source>
        <dbReference type="SAM" id="MobiDB-lite"/>
    </source>
</evidence>
<dbReference type="Pfam" id="PF10211">
    <property type="entry name" value="Ax_dynein_light"/>
    <property type="match status" value="1"/>
</dbReference>
<feature type="region of interest" description="Disordered" evidence="3">
    <location>
        <begin position="958"/>
        <end position="1005"/>
    </location>
</feature>
<evidence type="ECO:0000256" key="1">
    <source>
        <dbReference type="ARBA" id="ARBA00023054"/>
    </source>
</evidence>
<accession>A0A7J6BSC6</accession>
<feature type="region of interest" description="Disordered" evidence="3">
    <location>
        <begin position="810"/>
        <end position="849"/>
    </location>
</feature>
<dbReference type="Proteomes" id="UP000579812">
    <property type="component" value="Unassembled WGS sequence"/>
</dbReference>
<dbReference type="EMBL" id="JAAMOB010000022">
    <property type="protein sequence ID" value="KAF4097641.1"/>
    <property type="molecule type" value="Genomic_DNA"/>
</dbReference>
<dbReference type="InterPro" id="IPR019347">
    <property type="entry name" value="Axonemal_dynein_light_chain"/>
</dbReference>
<sequence length="1005" mass="114716">MSVSVSCSASPPPEGARPESRRTRRSSAAVSNLVAELPQVRERTPVKDRSSLQVRDDLIPDELLATLTSTACPQDRLGPLRLTKTPKDFKVCLIHRTDAVWHHPARRKKYQYFLNQPTSLTGAGRDISFLCDARFPLPPMAERSSAQGDQIDTSSLETLIPEEYHIIKNKGLKGLQCYDDKFTVLLEDDKQKLRVFPSMKPSGRLEVIQLMKVMDKMLEKAGVSQEFQELTEFSQIENLLELVQIEQNIYNIIFHELIRQVSVECAERGQLLAKIRERYVALLDRIPRQVKGLHTETLAQKALDRRLTEEIIHFKSSIAQLNLELSAMKEHDENVSKEAEEAKEELAKALEESQRNANIVAEYHELYELQRRRLEGQMSQLYEERDLWKKATYGLAVKIIKINKLHLVRRLHISEQTWAKTTDHFTVLLTEKDFEDVSHIMELTDQWKDKLTNFMENLREAESKQCKTIESVRANIVKWHKFYEDKSRNPNMNVDESSEDELSQDLKQWSKVLTQQCERYGGEDLVSGQETLEMLTNLQESWIEVCLQLFRRHPGPDGGPPKGQEAMRELAKAITELQNQLGIRISGESGIHATLMLLIENMEFWARRLKSLSGLPEEQSLGDWLKLEETLGNLMNLSKEALQLVNSTQSERDRAKKKPHTKVEMDDVLKAMKEFRFSQENFFNCENMRLHEEVSSLHTKLIRWMVDLLLLMVPVQEPNLPMPELNATVDVSVENLEADARNLSGKLDYFSKYITSSCQAIVEEAVRKSSTQDDTENELYQLAKLQKECGEWVEACRILLSDVKGSPVDLQLSGKTVPQPLEQQPEEPTKEDEEEPLTIKDATGPYSFQSADEYGEEKANRHDKDGSFMKLVGYDGNITEKNLGEDTIQLTGTEELVVSPHTENAKEAFNALETVRALQQELLDVETRAISADVRALKAEEDLQAALDKIQDLERQLQARPSVETKSSKKNVAPAHKAPSTPSEAKTRSQKPEASPKLSRGTKKR</sequence>
<protein>
    <recommendedName>
        <fullName evidence="6">Axonemal dynein light chain domain-containing protein 1</fullName>
    </recommendedName>
</protein>
<name>A0A7J6BSC6_9TELE</name>
<evidence type="ECO:0000313" key="4">
    <source>
        <dbReference type="EMBL" id="KAF4097641.1"/>
    </source>
</evidence>
<keyword evidence="5" id="KW-1185">Reference proteome</keyword>
<feature type="coiled-coil region" evidence="2">
    <location>
        <begin position="325"/>
        <end position="384"/>
    </location>
</feature>
<feature type="region of interest" description="Disordered" evidence="3">
    <location>
        <begin position="1"/>
        <end position="36"/>
    </location>
</feature>
<keyword evidence="1 2" id="KW-0175">Coiled coil</keyword>
<dbReference type="AlphaFoldDB" id="A0A7J6BSC6"/>
<dbReference type="PANTHER" id="PTHR23052">
    <property type="entry name" value="AXONEMAL DYNEIN LIGHT CHAIN DOMAIN-CONTAINING PROTEIN 1"/>
    <property type="match status" value="1"/>
</dbReference>
<organism evidence="4 5">
    <name type="scientific">Onychostoma macrolepis</name>
    <dbReference type="NCBI Taxonomy" id="369639"/>
    <lineage>
        <taxon>Eukaryota</taxon>
        <taxon>Metazoa</taxon>
        <taxon>Chordata</taxon>
        <taxon>Craniata</taxon>
        <taxon>Vertebrata</taxon>
        <taxon>Euteleostomi</taxon>
        <taxon>Actinopterygii</taxon>
        <taxon>Neopterygii</taxon>
        <taxon>Teleostei</taxon>
        <taxon>Ostariophysi</taxon>
        <taxon>Cypriniformes</taxon>
        <taxon>Cyprinidae</taxon>
        <taxon>Acrossocheilinae</taxon>
        <taxon>Onychostoma</taxon>
    </lineage>
</organism>
<comment type="caution">
    <text evidence="4">The sequence shown here is derived from an EMBL/GenBank/DDBJ whole genome shotgun (WGS) entry which is preliminary data.</text>
</comment>
<evidence type="ECO:0000313" key="5">
    <source>
        <dbReference type="Proteomes" id="UP000579812"/>
    </source>
</evidence>
<proteinExistence type="predicted"/>
<dbReference type="PANTHER" id="PTHR23052:SF1">
    <property type="entry name" value="AXONEMAL DYNEIN LIGHT CHAIN DOMAIN-CONTAINING PROTEIN 1"/>
    <property type="match status" value="1"/>
</dbReference>